<dbReference type="Pfam" id="PF20148">
    <property type="entry name" value="DUF6531"/>
    <property type="match status" value="1"/>
</dbReference>
<organism evidence="4 5">
    <name type="scientific">Bacteroides fragilis CL05T12C13</name>
    <dbReference type="NCBI Taxonomy" id="997881"/>
    <lineage>
        <taxon>Bacteria</taxon>
        <taxon>Pseudomonadati</taxon>
        <taxon>Bacteroidota</taxon>
        <taxon>Bacteroidia</taxon>
        <taxon>Bacteroidales</taxon>
        <taxon>Bacteroidaceae</taxon>
        <taxon>Bacteroides</taxon>
    </lineage>
</organism>
<dbReference type="Gene3D" id="2.180.10.10">
    <property type="entry name" value="RHS repeat-associated core"/>
    <property type="match status" value="3"/>
</dbReference>
<reference evidence="4 5" key="1">
    <citation type="submission" date="2012-02" db="EMBL/GenBank/DDBJ databases">
        <title>The Genome Sequence of Bacteroides fragilis CL05T12C13.</title>
        <authorList>
            <consortium name="The Broad Institute Genome Sequencing Platform"/>
            <person name="Earl A."/>
            <person name="Ward D."/>
            <person name="Feldgarden M."/>
            <person name="Gevers D."/>
            <person name="Zitomersky N.L."/>
            <person name="Coyne M.J."/>
            <person name="Comstock L.E."/>
            <person name="Young S.K."/>
            <person name="Zeng Q."/>
            <person name="Gargeya S."/>
            <person name="Fitzgerald M."/>
            <person name="Haas B."/>
            <person name="Abouelleil A."/>
            <person name="Alvarado L."/>
            <person name="Arachchi H.M."/>
            <person name="Berlin A."/>
            <person name="Chapman S.B."/>
            <person name="Gearin G."/>
            <person name="Goldberg J."/>
            <person name="Griggs A."/>
            <person name="Gujja S."/>
            <person name="Hansen M."/>
            <person name="Heiman D."/>
            <person name="Howarth C."/>
            <person name="Larimer J."/>
            <person name="Lui A."/>
            <person name="MacDonald P.J.P."/>
            <person name="McCowen C."/>
            <person name="Montmayeur A."/>
            <person name="Murphy C."/>
            <person name="Neiman D."/>
            <person name="Pearson M."/>
            <person name="Priest M."/>
            <person name="Roberts A."/>
            <person name="Saif S."/>
            <person name="Shea T."/>
            <person name="Sisk P."/>
            <person name="Stolte C."/>
            <person name="Sykes S."/>
            <person name="Wortman J."/>
            <person name="Nusbaum C."/>
            <person name="Birren B."/>
        </authorList>
    </citation>
    <scope>NUCLEOTIDE SEQUENCE [LARGE SCALE GENOMIC DNA]</scope>
    <source>
        <strain evidence="4 5">CL05T12C13</strain>
    </source>
</reference>
<dbReference type="CDD" id="cd14740">
    <property type="entry name" value="PAAR_4"/>
    <property type="match status" value="1"/>
</dbReference>
<keyword evidence="1" id="KW-0677">Repeat</keyword>
<dbReference type="HOGENOM" id="CLU_001218_1_6_10"/>
<gene>
    <name evidence="4" type="ORF">HMPREF1080_02671</name>
</gene>
<dbReference type="PATRIC" id="fig|997881.3.peg.2810"/>
<dbReference type="PANTHER" id="PTHR32305">
    <property type="match status" value="1"/>
</dbReference>
<evidence type="ECO:0000313" key="4">
    <source>
        <dbReference type="EMBL" id="EIY95699.1"/>
    </source>
</evidence>
<dbReference type="InterPro" id="IPR006530">
    <property type="entry name" value="YD"/>
</dbReference>
<dbReference type="InterPro" id="IPR032871">
    <property type="entry name" value="AHH_dom_containing"/>
</dbReference>
<dbReference type="RefSeq" id="WP_005804754.1">
    <property type="nucleotide sequence ID" value="NZ_JH724195.1"/>
</dbReference>
<dbReference type="InterPro" id="IPR031325">
    <property type="entry name" value="RHS_repeat"/>
</dbReference>
<proteinExistence type="predicted"/>
<dbReference type="NCBIfam" id="TIGR03696">
    <property type="entry name" value="Rhs_assc_core"/>
    <property type="match status" value="1"/>
</dbReference>
<feature type="domain" description="DUF6531" evidence="2">
    <location>
        <begin position="278"/>
        <end position="348"/>
    </location>
</feature>
<dbReference type="InterPro" id="IPR045351">
    <property type="entry name" value="DUF6531"/>
</dbReference>
<sequence>MSDVFKNIADAAGSSSVRRGFADLFSASKAALDEIQAGLGGILPSMPGMPVAKFGDLSIGIDMHPTVTPPSPIMPVPHVGKVYDLMADLMAGMAAAMPPAADGVAGVACNILKSMAPSVKVHNQWIAQAGIGIVHLPAFVLHPAPLVSGMSESEMWMGSSTVLADGAPCSSLTHPALSCNIVGIPTIPRKGKPRKVSKALLAPTSMLSTITSVGNPVLVGGPPTIDVFALAMKFGLKGLGKMWKKIGDRFQNLIDRLRKKGMNRLADILQPIKCKTFGEPVDAATGRVYHTNVDFELPGPIPVVWERTYYSDAAVDGPLGYNWHHSYNLGIRQLEEEAFLFRHADGRESFLPVLKPGDSYFDRKEQLSWTLDGRGYLLTDIRGLQYRFDGPENRSGYRMVSGISTKDGFRLRFEYASGGRLAGIISSRGEFLKVETDESGRVLCVSVNQDGEEVKLVRYRYDDRGDMVETIDALDVSKHFVYSGGHLLVRLTNQGGMFFHWEYEGKGENARCVHTWGDGGVMEYFIRYGKGYTHIRNGENAETEYYYGEDKLIYKIVDANGGITRHQYNSFQELEVTVNPEGYTRKTAYNEFGQPVRITDENGEDTFLDYDNNRNLVSLYTPGGKRLSWDYDGQDRVVSRTTPGGETVKYAYEGGVLRTITDGQGRVYTLTFNDRYDLELMQFPNGLFRRWEYDGRGRLVQAVDVKGNVTRYAYDRADNLVRLEEPDGNVHRFEYDAMGNMVHASDNIREVRFTYGALGVLKSREQERHHITFGYNSELQLRRIGNEAGDNYFFELDGLGQVVAETGFDGLRREYERDGAGRVTRVNRPGGKWTEYQYDGLDNILKEEQYDGEVSLYTYDKDGMLVKAKNSENLLEFTRDRKTGLITEERQGEYTVSRTYDGEGNCTRITSSLGADIRHTYDREGNLQTMQAGESWQASWVRDNTGLEVQRTFSGGVTVCTERDGFGREVRKSVRSGGIERGAYRYEWGIVGRLLSKENELTGTVMRYDYDRFDFLIRQETTQGSETDVIYRVPDFVGNFFGTPDRKDRKYGAGGKLLEDPDCFYHYDDEGNLIFREFKQLQETGVRYDRKRMEKERGIRYLATGTGWLYEWTSNGMLKKVIRPDGRPVEFRYDALGRRTAKQYFGKVTRWVWDSNTPLHEWVTAATDNDGLPNKNNITTWVFEEETLVPTAKIQSDKSCSIVSDYLGTPIQMYDGQGNKTWDCTLDIYGKVINFTGKSPYDCPFRFQGQYEDAETGLYYNRFRYYSADIGCYLTHDPIGLAGGILIYGYVSNPNSYIDPSGESSYRLGKNLEKNGMNHGGKVTFGPNGNRSTEWQAHHIIPEQVWKENSDFFKKIGLRGRDSASNGVFLPNSKEVALKNSLQYFHCGSHPDYNVTVDKEIKNIEAMYEFEKKNIKPDVAKANAINRIRNLQNDFRQKMSAYYTGEPVSINNFH</sequence>
<dbReference type="PRINTS" id="PR00394">
    <property type="entry name" value="RHSPROTEIN"/>
</dbReference>
<dbReference type="InterPro" id="IPR056823">
    <property type="entry name" value="TEN-like_YD-shell"/>
</dbReference>
<dbReference type="InterPro" id="IPR022385">
    <property type="entry name" value="Rhs_assc_core"/>
</dbReference>
<dbReference type="InterPro" id="IPR050708">
    <property type="entry name" value="T6SS_VgrG/RHS"/>
</dbReference>
<feature type="domain" description="Teneurin-like YD-shell" evidence="3">
    <location>
        <begin position="1063"/>
        <end position="1277"/>
    </location>
</feature>
<dbReference type="EMBL" id="AGXP01000028">
    <property type="protein sequence ID" value="EIY95699.1"/>
    <property type="molecule type" value="Genomic_DNA"/>
</dbReference>
<evidence type="ECO:0000313" key="5">
    <source>
        <dbReference type="Proteomes" id="UP000003917"/>
    </source>
</evidence>
<evidence type="ECO:0000259" key="3">
    <source>
        <dbReference type="Pfam" id="PF25023"/>
    </source>
</evidence>
<dbReference type="Proteomes" id="UP000003917">
    <property type="component" value="Unassembled WGS sequence"/>
</dbReference>
<dbReference type="PANTHER" id="PTHR32305:SF15">
    <property type="entry name" value="PROTEIN RHSA-RELATED"/>
    <property type="match status" value="1"/>
</dbReference>
<dbReference type="Pfam" id="PF25023">
    <property type="entry name" value="TEN_YD-shell"/>
    <property type="match status" value="1"/>
</dbReference>
<accession>I9K7E3</accession>
<evidence type="ECO:0000256" key="1">
    <source>
        <dbReference type="ARBA" id="ARBA00022737"/>
    </source>
</evidence>
<dbReference type="Pfam" id="PF14412">
    <property type="entry name" value="AHH"/>
    <property type="match status" value="1"/>
</dbReference>
<comment type="caution">
    <text evidence="4">The sequence shown here is derived from an EMBL/GenBank/DDBJ whole genome shotgun (WGS) entry which is preliminary data.</text>
</comment>
<dbReference type="Pfam" id="PF05593">
    <property type="entry name" value="RHS_repeat"/>
    <property type="match status" value="2"/>
</dbReference>
<dbReference type="NCBIfam" id="TIGR01643">
    <property type="entry name" value="YD_repeat_2x"/>
    <property type="match status" value="4"/>
</dbReference>
<protein>
    <submittedName>
        <fullName evidence="4">YD repeat (Two copies)</fullName>
    </submittedName>
</protein>
<name>I9K7E3_BACFG</name>
<evidence type="ECO:0000259" key="2">
    <source>
        <dbReference type="Pfam" id="PF20148"/>
    </source>
</evidence>